<sequence length="192" mass="20516">MSLLRKPLATLVVAGALVFSGPAPAGAKAATGCAKTYTAVPNDSWNRIATKVKVKMSLLLQVNKATASTLLLIGDVICLPKSAVTKAPATSGLKLKAPAKRYSVKQSTAIIREIWPDKLENRAIALATRESHMNAAAWNSCCVGLFQINWQSHKSWLVGIGITSAQQLLDARVNAKAGYAIYKRSNGWGAWN</sequence>
<dbReference type="EMBL" id="CAEZZL010000066">
    <property type="protein sequence ID" value="CAB4764117.1"/>
    <property type="molecule type" value="Genomic_DNA"/>
</dbReference>
<gene>
    <name evidence="2" type="ORF">UFOPK2334_01325</name>
    <name evidence="3" type="ORF">UFOPK2870_00876</name>
</gene>
<name>A0A6J6NBQ8_9ZZZZ</name>
<organism evidence="2">
    <name type="scientific">freshwater metagenome</name>
    <dbReference type="NCBI Taxonomy" id="449393"/>
    <lineage>
        <taxon>unclassified sequences</taxon>
        <taxon>metagenomes</taxon>
        <taxon>ecological metagenomes</taxon>
    </lineage>
</organism>
<dbReference type="Pfam" id="PF18896">
    <property type="entry name" value="SLT_3"/>
    <property type="match status" value="1"/>
</dbReference>
<dbReference type="SUPFAM" id="SSF54106">
    <property type="entry name" value="LysM domain"/>
    <property type="match status" value="1"/>
</dbReference>
<protein>
    <submittedName>
        <fullName evidence="2">Unannotated protein</fullName>
    </submittedName>
</protein>
<dbReference type="EMBL" id="CAEZXA010000147">
    <property type="protein sequence ID" value="CAB4683566.1"/>
    <property type="molecule type" value="Genomic_DNA"/>
</dbReference>
<dbReference type="InterPro" id="IPR036779">
    <property type="entry name" value="LysM_dom_sf"/>
</dbReference>
<evidence type="ECO:0000313" key="2">
    <source>
        <dbReference type="EMBL" id="CAB4683566.1"/>
    </source>
</evidence>
<feature type="domain" description="LysM" evidence="1">
    <location>
        <begin position="35"/>
        <end position="79"/>
    </location>
</feature>
<accession>A0A6J6NBQ8</accession>
<dbReference type="InterPro" id="IPR018392">
    <property type="entry name" value="LysM"/>
</dbReference>
<evidence type="ECO:0000313" key="3">
    <source>
        <dbReference type="EMBL" id="CAB4764117.1"/>
    </source>
</evidence>
<dbReference type="SMART" id="SM00257">
    <property type="entry name" value="LysM"/>
    <property type="match status" value="1"/>
</dbReference>
<evidence type="ECO:0000259" key="1">
    <source>
        <dbReference type="PROSITE" id="PS51782"/>
    </source>
</evidence>
<dbReference type="PROSITE" id="PS51782">
    <property type="entry name" value="LYSM"/>
    <property type="match status" value="1"/>
</dbReference>
<proteinExistence type="predicted"/>
<dbReference type="InterPro" id="IPR023346">
    <property type="entry name" value="Lysozyme-like_dom_sf"/>
</dbReference>
<reference evidence="2" key="1">
    <citation type="submission" date="2020-05" db="EMBL/GenBank/DDBJ databases">
        <authorList>
            <person name="Chiriac C."/>
            <person name="Salcher M."/>
            <person name="Ghai R."/>
            <person name="Kavagutti S V."/>
        </authorList>
    </citation>
    <scope>NUCLEOTIDE SEQUENCE</scope>
</reference>
<dbReference type="CDD" id="cd00118">
    <property type="entry name" value="LysM"/>
    <property type="match status" value="1"/>
</dbReference>
<dbReference type="Pfam" id="PF01476">
    <property type="entry name" value="LysM"/>
    <property type="match status" value="1"/>
</dbReference>
<dbReference type="Gene3D" id="3.10.350.10">
    <property type="entry name" value="LysM domain"/>
    <property type="match status" value="1"/>
</dbReference>
<dbReference type="SUPFAM" id="SSF53955">
    <property type="entry name" value="Lysozyme-like"/>
    <property type="match status" value="1"/>
</dbReference>
<dbReference type="AlphaFoldDB" id="A0A6J6NBQ8"/>
<dbReference type="InterPro" id="IPR043992">
    <property type="entry name" value="SLT_3"/>
</dbReference>